<keyword evidence="2" id="KW-1185">Reference proteome</keyword>
<comment type="caution">
    <text evidence="1">The sequence shown here is derived from an EMBL/GenBank/DDBJ whole genome shotgun (WGS) entry which is preliminary data.</text>
</comment>
<sequence length="174" mass="18672">MFAGKAKGNPRSGSFTKGAQTCWNCGKKGHTNRDCRAKRFGDGTSFKPVRKALKKHDTSDAGVTSDDMLALFGSTPMLNSFTMADSVEVDSFLLAAIGDKAKTSVVWMLDTGASDHVCNDRSLFDKVHTLSTAQVYKTAGQDIAITEGGTISMDLDGGLSHLVLDNVQLRARHN</sequence>
<organism evidence="1 2">
    <name type="scientific">Naganishia onofrii</name>
    <dbReference type="NCBI Taxonomy" id="1851511"/>
    <lineage>
        <taxon>Eukaryota</taxon>
        <taxon>Fungi</taxon>
        <taxon>Dikarya</taxon>
        <taxon>Basidiomycota</taxon>
        <taxon>Agaricomycotina</taxon>
        <taxon>Tremellomycetes</taxon>
        <taxon>Filobasidiales</taxon>
        <taxon>Filobasidiaceae</taxon>
        <taxon>Naganishia</taxon>
    </lineage>
</organism>
<proteinExistence type="predicted"/>
<dbReference type="EMBL" id="JASBWV010000020">
    <property type="protein sequence ID" value="KAJ9120567.1"/>
    <property type="molecule type" value="Genomic_DNA"/>
</dbReference>
<name>A0ACC2XB96_9TREE</name>
<evidence type="ECO:0000313" key="2">
    <source>
        <dbReference type="Proteomes" id="UP001234202"/>
    </source>
</evidence>
<accession>A0ACC2XB96</accession>
<protein>
    <submittedName>
        <fullName evidence="1">Uncharacterized protein</fullName>
    </submittedName>
</protein>
<dbReference type="Proteomes" id="UP001234202">
    <property type="component" value="Unassembled WGS sequence"/>
</dbReference>
<evidence type="ECO:0000313" key="1">
    <source>
        <dbReference type="EMBL" id="KAJ9120567.1"/>
    </source>
</evidence>
<reference evidence="1" key="1">
    <citation type="submission" date="2023-04" db="EMBL/GenBank/DDBJ databases">
        <title>Draft Genome sequencing of Naganishia species isolated from polar environments using Oxford Nanopore Technology.</title>
        <authorList>
            <person name="Leo P."/>
            <person name="Venkateswaran K."/>
        </authorList>
    </citation>
    <scope>NUCLEOTIDE SEQUENCE</scope>
    <source>
        <strain evidence="1">DBVPG 5303</strain>
    </source>
</reference>
<gene>
    <name evidence="1" type="ORF">QFC24_005252</name>
</gene>